<feature type="domain" description="M23ase beta-sheet core" evidence="3">
    <location>
        <begin position="341"/>
        <end position="434"/>
    </location>
</feature>
<gene>
    <name evidence="4" type="ORF">CQ405_07225</name>
</gene>
<dbReference type="AlphaFoldDB" id="A0A2P8QZB1"/>
<feature type="transmembrane region" description="Helical" evidence="2">
    <location>
        <begin position="12"/>
        <end position="33"/>
    </location>
</feature>
<evidence type="ECO:0000256" key="1">
    <source>
        <dbReference type="ARBA" id="ARBA00022729"/>
    </source>
</evidence>
<evidence type="ECO:0000313" key="5">
    <source>
        <dbReference type="Proteomes" id="UP000240535"/>
    </source>
</evidence>
<dbReference type="RefSeq" id="WP_106872181.1">
    <property type="nucleotide sequence ID" value="NZ_CP053841.1"/>
</dbReference>
<dbReference type="Proteomes" id="UP000240535">
    <property type="component" value="Unassembled WGS sequence"/>
</dbReference>
<evidence type="ECO:0000259" key="3">
    <source>
        <dbReference type="Pfam" id="PF01551"/>
    </source>
</evidence>
<name>A0A2P8QZB1_9BACT</name>
<keyword evidence="1" id="KW-0732">Signal</keyword>
<dbReference type="GO" id="GO:0004222">
    <property type="term" value="F:metalloendopeptidase activity"/>
    <property type="evidence" value="ECO:0007669"/>
    <property type="project" value="TreeGrafter"/>
</dbReference>
<comment type="caution">
    <text evidence="4">The sequence shown here is derived from an EMBL/GenBank/DDBJ whole genome shotgun (WGS) entry which is preliminary data.</text>
</comment>
<evidence type="ECO:0000256" key="2">
    <source>
        <dbReference type="SAM" id="Phobius"/>
    </source>
</evidence>
<accession>A0A2P8QZB1</accession>
<keyword evidence="2" id="KW-1133">Transmembrane helix</keyword>
<dbReference type="OrthoDB" id="9765786at2"/>
<organism evidence="4 5">
    <name type="scientific">Campylobacter blaseri</name>
    <dbReference type="NCBI Taxonomy" id="2042961"/>
    <lineage>
        <taxon>Bacteria</taxon>
        <taxon>Pseudomonadati</taxon>
        <taxon>Campylobacterota</taxon>
        <taxon>Epsilonproteobacteria</taxon>
        <taxon>Campylobacterales</taxon>
        <taxon>Campylobacteraceae</taxon>
        <taxon>Campylobacter</taxon>
    </lineage>
</organism>
<keyword evidence="5" id="KW-1185">Reference proteome</keyword>
<dbReference type="CDD" id="cd12797">
    <property type="entry name" value="M23_peptidase"/>
    <property type="match status" value="1"/>
</dbReference>
<dbReference type="InterPro" id="IPR011055">
    <property type="entry name" value="Dup_hybrid_motif"/>
</dbReference>
<keyword evidence="2" id="KW-0472">Membrane</keyword>
<sequence>MRRSKRGQRGGSLGLFVILIILASILVGGYFLYTSNMFERNMPKISLKDKIFWNLKTALPFKVTDDTGIKSLKIVLDDGVQQAILLDQKFEIIEKEKELSIEFPKGLMLNQNKNYKLYVEVSDISRWNFFMGNKLASEIGIVVDSKKPEVYILNQSYKITKGGSATVVFKASDDMLKDVYIETNYGKIYEVKPFYKDGYYASIVAWPVDKDDFRAYVVAIDMAGNETKTRIRYYLQDKKYKVSNIKLNNEFLDGKITDLVNIYAQNSSEIHGVDKFKFVNESLRAANEKIINEKTNSIIEDSIDEFFLKPFYPLKNAQAVASFGDHRFYSMDDKPVSESWHLGLDLASIAQADIRASNDGVVVLAKDTGIYGLSIVLYHGFGLYTIHSHCSNAVVSEGEQVKAGDIIGNTGSSGLAFGDHLHFGIIVQGVEVRPEEWMDKNWMKDNIYTILDNAKKIIDNKI</sequence>
<dbReference type="Gene3D" id="2.70.70.10">
    <property type="entry name" value="Glucose Permease (Domain IIA)"/>
    <property type="match status" value="1"/>
</dbReference>
<dbReference type="SUPFAM" id="SSF51261">
    <property type="entry name" value="Duplicated hybrid motif"/>
    <property type="match status" value="1"/>
</dbReference>
<proteinExistence type="predicted"/>
<keyword evidence="2" id="KW-0812">Transmembrane</keyword>
<dbReference type="EMBL" id="PDHH01000006">
    <property type="protein sequence ID" value="PSM51579.1"/>
    <property type="molecule type" value="Genomic_DNA"/>
</dbReference>
<dbReference type="PANTHER" id="PTHR21666:SF289">
    <property type="entry name" value="L-ALA--D-GLU ENDOPEPTIDASE"/>
    <property type="match status" value="1"/>
</dbReference>
<dbReference type="Pfam" id="PF01551">
    <property type="entry name" value="Peptidase_M23"/>
    <property type="match status" value="1"/>
</dbReference>
<protein>
    <submittedName>
        <fullName evidence="4">Peptidase M23</fullName>
    </submittedName>
</protein>
<dbReference type="InterPro" id="IPR050570">
    <property type="entry name" value="Cell_wall_metabolism_enzyme"/>
</dbReference>
<dbReference type="PANTHER" id="PTHR21666">
    <property type="entry name" value="PEPTIDASE-RELATED"/>
    <property type="match status" value="1"/>
</dbReference>
<reference evidence="5" key="1">
    <citation type="submission" date="2017-10" db="EMBL/GenBank/DDBJ databases">
        <title>Campylobacter species from seals.</title>
        <authorList>
            <person name="Gilbert M.J."/>
            <person name="Zomer A.L."/>
            <person name="Timmerman A.J."/>
            <person name="Duim B."/>
            <person name="Wagenaar J.A."/>
        </authorList>
    </citation>
    <scope>NUCLEOTIDE SEQUENCE [LARGE SCALE GENOMIC DNA]</scope>
    <source>
        <strain evidence="5">17S00004-5</strain>
    </source>
</reference>
<evidence type="ECO:0000313" key="4">
    <source>
        <dbReference type="EMBL" id="PSM51579.1"/>
    </source>
</evidence>
<dbReference type="InterPro" id="IPR016047">
    <property type="entry name" value="M23ase_b-sheet_dom"/>
</dbReference>